<evidence type="ECO:0000313" key="7">
    <source>
        <dbReference type="EMBL" id="COW52914.1"/>
    </source>
</evidence>
<protein>
    <submittedName>
        <fullName evidence="4">Uncharacterized protein</fullName>
    </submittedName>
</protein>
<dbReference type="Proteomes" id="UP000048600">
    <property type="component" value="Unassembled WGS sequence"/>
</dbReference>
<gene>
    <name evidence="5" type="ORF">ERS007661_01796</name>
    <name evidence="7" type="ORF">ERS007679_03981</name>
    <name evidence="1" type="ORF">ERS007681_02506</name>
    <name evidence="2" type="ORF">ERS007688_02100</name>
    <name evidence="6" type="ORF">ERS007720_02743</name>
    <name evidence="8" type="ORF">ERS007741_03109</name>
    <name evidence="3" type="ORF">ERS027659_02966</name>
    <name evidence="4" type="ORF">ERS027661_04110</name>
</gene>
<dbReference type="Proteomes" id="UP000039217">
    <property type="component" value="Unassembled WGS sequence"/>
</dbReference>
<dbReference type="EMBL" id="CQQC01000544">
    <property type="protein sequence ID" value="CNV19312.1"/>
    <property type="molecule type" value="Genomic_DNA"/>
</dbReference>
<evidence type="ECO:0000313" key="9">
    <source>
        <dbReference type="Proteomes" id="UP000039217"/>
    </source>
</evidence>
<reference evidence="9 10" key="1">
    <citation type="submission" date="2015-03" db="EMBL/GenBank/DDBJ databases">
        <authorList>
            <consortium name="Pathogen Informatics"/>
        </authorList>
    </citation>
    <scope>NUCLEOTIDE SEQUENCE [LARGE SCALE GENOMIC DNA]</scope>
    <source>
        <strain evidence="3 16">Bir 185</strain>
        <strain evidence="4 15">Bir 187</strain>
        <strain evidence="5 9">D00501624</strain>
        <strain evidence="7 11">G09801536</strain>
        <strain evidence="1 13">G09901357</strain>
        <strain evidence="2 12">H09601792</strain>
        <strain evidence="6 10">M09401471</strain>
        <strain evidence="8 14">P00601463</strain>
    </source>
</reference>
<evidence type="ECO:0000313" key="2">
    <source>
        <dbReference type="EMBL" id="CFE52464.1"/>
    </source>
</evidence>
<evidence type="ECO:0000313" key="15">
    <source>
        <dbReference type="Proteomes" id="UP000049023"/>
    </source>
</evidence>
<dbReference type="EMBL" id="CHKL01000431">
    <property type="protein sequence ID" value="COW76769.1"/>
    <property type="molecule type" value="Genomic_DNA"/>
</dbReference>
<dbReference type="EMBL" id="CNFT01000788">
    <property type="protein sequence ID" value="CKS34069.1"/>
    <property type="molecule type" value="Genomic_DNA"/>
</dbReference>
<evidence type="ECO:0000313" key="4">
    <source>
        <dbReference type="EMBL" id="CKT24873.1"/>
    </source>
</evidence>
<dbReference type="Proteomes" id="UP000049023">
    <property type="component" value="Unassembled WGS sequence"/>
</dbReference>
<sequence>MAQNHPRSGSVRGLQQRDCVWVDFPPHVDAAHALAIDHQVGMLEALSRRCRRPLSRSPSQAGTGSRQFIGVGFGCLLAMEQGVGDLVDAVVVPAGFVSLCMQYGAVVTAQRCAVDNDHPHPIQAAQRAGVED</sequence>
<dbReference type="EMBL" id="CSAJ01000375">
    <property type="protein sequence ID" value="COW49562.1"/>
    <property type="molecule type" value="Genomic_DNA"/>
</dbReference>
<evidence type="ECO:0000313" key="14">
    <source>
        <dbReference type="Proteomes" id="UP000048600"/>
    </source>
</evidence>
<evidence type="ECO:0000313" key="6">
    <source>
        <dbReference type="EMBL" id="COW49562.1"/>
    </source>
</evidence>
<evidence type="ECO:0000313" key="16">
    <source>
        <dbReference type="Proteomes" id="UP000050164"/>
    </source>
</evidence>
<accession>A0A655AL55</accession>
<dbReference type="Proteomes" id="UP000046947">
    <property type="component" value="Unassembled WGS sequence"/>
</dbReference>
<name>A0A655AL55_MYCTX</name>
<evidence type="ECO:0000313" key="1">
    <source>
        <dbReference type="EMBL" id="CFE40426.1"/>
    </source>
</evidence>
<dbReference type="EMBL" id="CNFU01001268">
    <property type="protein sequence ID" value="CKT24873.1"/>
    <property type="molecule type" value="Genomic_DNA"/>
</dbReference>
<evidence type="ECO:0000313" key="11">
    <source>
        <dbReference type="Proteomes" id="UP000045842"/>
    </source>
</evidence>
<dbReference type="Proteomes" id="UP000045842">
    <property type="component" value="Unassembled WGS sequence"/>
</dbReference>
<organism evidence="4 15">
    <name type="scientific">Mycobacterium tuberculosis</name>
    <dbReference type="NCBI Taxonomy" id="1773"/>
    <lineage>
        <taxon>Bacteria</taxon>
        <taxon>Bacillati</taxon>
        <taxon>Actinomycetota</taxon>
        <taxon>Actinomycetes</taxon>
        <taxon>Mycobacteriales</taxon>
        <taxon>Mycobacteriaceae</taxon>
        <taxon>Mycobacterium</taxon>
        <taxon>Mycobacterium tuberculosis complex</taxon>
    </lineage>
</organism>
<dbReference type="EMBL" id="CFOE01000336">
    <property type="protein sequence ID" value="CFE40426.1"/>
    <property type="molecule type" value="Genomic_DNA"/>
</dbReference>
<proteinExistence type="predicted"/>
<dbReference type="EMBL" id="CFOH01000321">
    <property type="protein sequence ID" value="CFE52464.1"/>
    <property type="molecule type" value="Genomic_DNA"/>
</dbReference>
<evidence type="ECO:0000313" key="10">
    <source>
        <dbReference type="Proteomes" id="UP000044938"/>
    </source>
</evidence>
<evidence type="ECO:0000313" key="8">
    <source>
        <dbReference type="EMBL" id="COW76769.1"/>
    </source>
</evidence>
<evidence type="ECO:0000313" key="13">
    <source>
        <dbReference type="Proteomes" id="UP000048289"/>
    </source>
</evidence>
<evidence type="ECO:0000313" key="12">
    <source>
        <dbReference type="Proteomes" id="UP000046947"/>
    </source>
</evidence>
<evidence type="ECO:0000313" key="3">
    <source>
        <dbReference type="EMBL" id="CKS34069.1"/>
    </source>
</evidence>
<dbReference type="Proteomes" id="UP000044938">
    <property type="component" value="Unassembled WGS sequence"/>
</dbReference>
<dbReference type="Proteomes" id="UP000048289">
    <property type="component" value="Unassembled WGS sequence"/>
</dbReference>
<dbReference type="AlphaFoldDB" id="A0A655AL55"/>
<dbReference type="EMBL" id="CSAD01000857">
    <property type="protein sequence ID" value="COW52914.1"/>
    <property type="molecule type" value="Genomic_DNA"/>
</dbReference>
<evidence type="ECO:0000313" key="5">
    <source>
        <dbReference type="EMBL" id="CNV19312.1"/>
    </source>
</evidence>
<dbReference type="Proteomes" id="UP000050164">
    <property type="component" value="Unassembled WGS sequence"/>
</dbReference>